<accession>A0A2M8LA68</accession>
<evidence type="ECO:0000313" key="11">
    <source>
        <dbReference type="EMBL" id="PJE73512.1"/>
    </source>
</evidence>
<sequence>MKRHKICKICKMLKHKCKKCRRQGSKLFLKGERCLTSKCAVARKPYVPGSAPKSGGRRKAVSEYSTKLKENQKNKFGYALRGTQYKNYMKEAMEKAGGGDVKNKLFEILESRLDNVVFRMGFAPSRFAAKQMVGHGHITVNDRKTDIPSRRIKIGDKIAIRSQSADRGIFKDLDIKLKKQEAPAWIKMDKDKKEGIIVGAPLHGDVA</sequence>
<feature type="domain" description="Small ribosomal subunit protein uS4 N-terminal" evidence="10">
    <location>
        <begin position="11"/>
        <end position="110"/>
    </location>
</feature>
<dbReference type="PROSITE" id="PS50889">
    <property type="entry name" value="S4"/>
    <property type="match status" value="1"/>
</dbReference>
<comment type="caution">
    <text evidence="11">The sequence shown here is derived from an EMBL/GenBank/DDBJ whole genome shotgun (WGS) entry which is preliminary data.</text>
</comment>
<evidence type="ECO:0000256" key="4">
    <source>
        <dbReference type="ARBA" id="ARBA00022980"/>
    </source>
</evidence>
<dbReference type="SMART" id="SM01390">
    <property type="entry name" value="Ribosomal_S4"/>
    <property type="match status" value="1"/>
</dbReference>
<dbReference type="GO" id="GO:0003735">
    <property type="term" value="F:structural constituent of ribosome"/>
    <property type="evidence" value="ECO:0007669"/>
    <property type="project" value="TreeGrafter"/>
</dbReference>
<dbReference type="Pfam" id="PF01479">
    <property type="entry name" value="S4"/>
    <property type="match status" value="1"/>
</dbReference>
<gene>
    <name evidence="11" type="ORF">COV02_02235</name>
</gene>
<feature type="domain" description="RNA-binding S4" evidence="9">
    <location>
        <begin position="111"/>
        <end position="181"/>
    </location>
</feature>
<dbReference type="Gene3D" id="3.10.290.10">
    <property type="entry name" value="RNA-binding S4 domain"/>
    <property type="match status" value="1"/>
</dbReference>
<evidence type="ECO:0000256" key="6">
    <source>
        <dbReference type="ARBA" id="ARBA00035254"/>
    </source>
</evidence>
<dbReference type="CDD" id="cd00165">
    <property type="entry name" value="S4"/>
    <property type="match status" value="1"/>
</dbReference>
<protein>
    <recommendedName>
        <fullName evidence="6">Small ribosomal subunit protein uS4</fullName>
    </recommendedName>
</protein>
<evidence type="ECO:0000256" key="2">
    <source>
        <dbReference type="ARBA" id="ARBA00022730"/>
    </source>
</evidence>
<evidence type="ECO:0000313" key="12">
    <source>
        <dbReference type="Proteomes" id="UP000230959"/>
    </source>
</evidence>
<keyword evidence="3 7" id="KW-0694">RNA-binding</keyword>
<dbReference type="Pfam" id="PF00163">
    <property type="entry name" value="Ribosomal_S4"/>
    <property type="match status" value="1"/>
</dbReference>
<dbReference type="GO" id="GO:0015935">
    <property type="term" value="C:small ribosomal subunit"/>
    <property type="evidence" value="ECO:0007669"/>
    <property type="project" value="TreeGrafter"/>
</dbReference>
<organism evidence="11 12">
    <name type="scientific">Candidatus Terrybacteria bacterium CG10_big_fil_rev_8_21_14_0_10_41_10</name>
    <dbReference type="NCBI Taxonomy" id="1975026"/>
    <lineage>
        <taxon>Bacteria</taxon>
        <taxon>Candidatus Terryibacteriota</taxon>
    </lineage>
</organism>
<keyword evidence="2 7" id="KW-0699">rRNA-binding</keyword>
<evidence type="ECO:0000256" key="7">
    <source>
        <dbReference type="PROSITE-ProRule" id="PRU00182"/>
    </source>
</evidence>
<dbReference type="SUPFAM" id="SSF55174">
    <property type="entry name" value="Alpha-L RNA-binding motif"/>
    <property type="match status" value="1"/>
</dbReference>
<dbReference type="InterPro" id="IPR022801">
    <property type="entry name" value="Ribosomal_uS4"/>
</dbReference>
<evidence type="ECO:0000256" key="1">
    <source>
        <dbReference type="ARBA" id="ARBA00007465"/>
    </source>
</evidence>
<dbReference type="GO" id="GO:0019843">
    <property type="term" value="F:rRNA binding"/>
    <property type="evidence" value="ECO:0007669"/>
    <property type="project" value="UniProtKB-KW"/>
</dbReference>
<dbReference type="InterPro" id="IPR018079">
    <property type="entry name" value="Ribosomal_uS4_CS"/>
</dbReference>
<keyword evidence="5 8" id="KW-0687">Ribonucleoprotein</keyword>
<proteinExistence type="inferred from homology"/>
<dbReference type="Proteomes" id="UP000230959">
    <property type="component" value="Unassembled WGS sequence"/>
</dbReference>
<dbReference type="PANTHER" id="PTHR11831">
    <property type="entry name" value="30S 40S RIBOSOMAL PROTEIN"/>
    <property type="match status" value="1"/>
</dbReference>
<comment type="similarity">
    <text evidence="1 8">Belongs to the universal ribosomal protein uS4 family.</text>
</comment>
<reference evidence="12" key="1">
    <citation type="submission" date="2017-09" db="EMBL/GenBank/DDBJ databases">
        <title>Depth-based differentiation of microbial function through sediment-hosted aquifers and enrichment of novel symbionts in the deep terrestrial subsurface.</title>
        <authorList>
            <person name="Probst A.J."/>
            <person name="Ladd B."/>
            <person name="Jarett J.K."/>
            <person name="Geller-Mcgrath D.E."/>
            <person name="Sieber C.M.K."/>
            <person name="Emerson J.B."/>
            <person name="Anantharaman K."/>
            <person name="Thomas B.C."/>
            <person name="Malmstrom R."/>
            <person name="Stieglmeier M."/>
            <person name="Klingl A."/>
            <person name="Woyke T."/>
            <person name="Ryan C.M."/>
            <person name="Banfield J.F."/>
        </authorList>
    </citation>
    <scope>NUCLEOTIDE SEQUENCE [LARGE SCALE GENOMIC DNA]</scope>
</reference>
<evidence type="ECO:0000256" key="5">
    <source>
        <dbReference type="ARBA" id="ARBA00023274"/>
    </source>
</evidence>
<dbReference type="AlphaFoldDB" id="A0A2M8LA68"/>
<dbReference type="NCBIfam" id="NF003717">
    <property type="entry name" value="PRK05327.1"/>
    <property type="match status" value="1"/>
</dbReference>
<dbReference type="Gene3D" id="1.10.1050.10">
    <property type="entry name" value="Ribosomal Protein S4 Delta 41, Chain A, domain 1"/>
    <property type="match status" value="1"/>
</dbReference>
<dbReference type="FunFam" id="3.10.290.10:FF:000001">
    <property type="entry name" value="30S ribosomal protein S4"/>
    <property type="match status" value="1"/>
</dbReference>
<dbReference type="PROSITE" id="PS00632">
    <property type="entry name" value="RIBOSOMAL_S4"/>
    <property type="match status" value="1"/>
</dbReference>
<dbReference type="InterPro" id="IPR002942">
    <property type="entry name" value="S4_RNA-bd"/>
</dbReference>
<dbReference type="SMART" id="SM00363">
    <property type="entry name" value="S4"/>
    <property type="match status" value="1"/>
</dbReference>
<evidence type="ECO:0000259" key="10">
    <source>
        <dbReference type="SMART" id="SM01390"/>
    </source>
</evidence>
<dbReference type="EMBL" id="PFER01000034">
    <property type="protein sequence ID" value="PJE73512.1"/>
    <property type="molecule type" value="Genomic_DNA"/>
</dbReference>
<dbReference type="InterPro" id="IPR036986">
    <property type="entry name" value="S4_RNA-bd_sf"/>
</dbReference>
<dbReference type="InterPro" id="IPR001912">
    <property type="entry name" value="Ribosomal_uS4_N"/>
</dbReference>
<evidence type="ECO:0000256" key="8">
    <source>
        <dbReference type="RuleBase" id="RU003699"/>
    </source>
</evidence>
<evidence type="ECO:0000259" key="9">
    <source>
        <dbReference type="SMART" id="SM00363"/>
    </source>
</evidence>
<name>A0A2M8LA68_9BACT</name>
<keyword evidence="4 8" id="KW-0689">Ribosomal protein</keyword>
<evidence type="ECO:0000256" key="3">
    <source>
        <dbReference type="ARBA" id="ARBA00022884"/>
    </source>
</evidence>
<dbReference type="PANTHER" id="PTHR11831:SF4">
    <property type="entry name" value="SMALL RIBOSOMAL SUBUNIT PROTEIN US4M"/>
    <property type="match status" value="1"/>
</dbReference>
<dbReference type="GO" id="GO:0042274">
    <property type="term" value="P:ribosomal small subunit biogenesis"/>
    <property type="evidence" value="ECO:0007669"/>
    <property type="project" value="TreeGrafter"/>
</dbReference>